<dbReference type="Pfam" id="PF01613">
    <property type="entry name" value="Flavin_Reduct"/>
    <property type="match status" value="1"/>
</dbReference>
<keyword evidence="1" id="KW-0560">Oxidoreductase</keyword>
<reference evidence="3" key="1">
    <citation type="submission" date="2020-05" db="EMBL/GenBank/DDBJ databases">
        <authorList>
            <person name="Chiriac C."/>
            <person name="Salcher M."/>
            <person name="Ghai R."/>
            <person name="Kavagutti S V."/>
        </authorList>
    </citation>
    <scope>NUCLEOTIDE SEQUENCE</scope>
</reference>
<dbReference type="PANTHER" id="PTHR30466">
    <property type="entry name" value="FLAVIN REDUCTASE"/>
    <property type="match status" value="1"/>
</dbReference>
<dbReference type="SMART" id="SM00903">
    <property type="entry name" value="Flavin_Reduct"/>
    <property type="match status" value="1"/>
</dbReference>
<name>A0A6J6HGH1_9ZZZZ</name>
<evidence type="ECO:0000259" key="2">
    <source>
        <dbReference type="SMART" id="SM00903"/>
    </source>
</evidence>
<protein>
    <submittedName>
        <fullName evidence="3">Unannotated protein</fullName>
    </submittedName>
</protein>
<accession>A0A6J6HGH1</accession>
<dbReference type="InterPro" id="IPR012349">
    <property type="entry name" value="Split_barrel_FMN-bd"/>
</dbReference>
<dbReference type="InterPro" id="IPR002563">
    <property type="entry name" value="Flavin_Rdtase-like_dom"/>
</dbReference>
<dbReference type="InterPro" id="IPR050268">
    <property type="entry name" value="NADH-dep_flavin_reductase"/>
</dbReference>
<dbReference type="GO" id="GO:0006208">
    <property type="term" value="P:pyrimidine nucleobase catabolic process"/>
    <property type="evidence" value="ECO:0007669"/>
    <property type="project" value="TreeGrafter"/>
</dbReference>
<dbReference type="EMBL" id="CAEZUU010000025">
    <property type="protein sequence ID" value="CAB4607718.1"/>
    <property type="molecule type" value="Genomic_DNA"/>
</dbReference>
<dbReference type="Gene3D" id="2.30.110.10">
    <property type="entry name" value="Electron Transport, Fmn-binding Protein, Chain A"/>
    <property type="match status" value="1"/>
</dbReference>
<dbReference type="PANTHER" id="PTHR30466:SF1">
    <property type="entry name" value="FMN REDUCTASE (NADH) RUTF"/>
    <property type="match status" value="1"/>
</dbReference>
<proteinExistence type="predicted"/>
<sequence>MENFAVEKEPTEALRASFRLHASGVSVITLLDAEGKPAGFTATSMTSLGANPPLASFNVARGSSTWPSLQKGKYVAIHTLGERNLELAQRMAADHTLRFAKDDWKVGPFDLPIFTDATSALIAKIRDIHDVENNAVVIVDVIEGLVGKEAPALLYYQRHYMAPGKSLN</sequence>
<gene>
    <name evidence="3" type="ORF">UFOPK1857_00218</name>
</gene>
<evidence type="ECO:0000256" key="1">
    <source>
        <dbReference type="ARBA" id="ARBA00023002"/>
    </source>
</evidence>
<dbReference type="AlphaFoldDB" id="A0A6J6HGH1"/>
<dbReference type="GO" id="GO:0010181">
    <property type="term" value="F:FMN binding"/>
    <property type="evidence" value="ECO:0007669"/>
    <property type="project" value="InterPro"/>
</dbReference>
<dbReference type="SUPFAM" id="SSF50475">
    <property type="entry name" value="FMN-binding split barrel"/>
    <property type="match status" value="1"/>
</dbReference>
<dbReference type="GO" id="GO:0042602">
    <property type="term" value="F:riboflavin reductase (NADPH) activity"/>
    <property type="evidence" value="ECO:0007669"/>
    <property type="project" value="TreeGrafter"/>
</dbReference>
<feature type="domain" description="Flavin reductase like" evidence="2">
    <location>
        <begin position="18"/>
        <end position="162"/>
    </location>
</feature>
<organism evidence="3">
    <name type="scientific">freshwater metagenome</name>
    <dbReference type="NCBI Taxonomy" id="449393"/>
    <lineage>
        <taxon>unclassified sequences</taxon>
        <taxon>metagenomes</taxon>
        <taxon>ecological metagenomes</taxon>
    </lineage>
</organism>
<evidence type="ECO:0000313" key="3">
    <source>
        <dbReference type="EMBL" id="CAB4607718.1"/>
    </source>
</evidence>